<reference evidence="2 3" key="1">
    <citation type="journal article" date="2024" name="Nat. Commun.">
        <title>Phylogenomics reveals the evolutionary origins of lichenization in chlorophyte algae.</title>
        <authorList>
            <person name="Puginier C."/>
            <person name="Libourel C."/>
            <person name="Otte J."/>
            <person name="Skaloud P."/>
            <person name="Haon M."/>
            <person name="Grisel S."/>
            <person name="Petersen M."/>
            <person name="Berrin J.G."/>
            <person name="Delaux P.M."/>
            <person name="Dal Grande F."/>
            <person name="Keller J."/>
        </authorList>
    </citation>
    <scope>NUCLEOTIDE SEQUENCE [LARGE SCALE GENOMIC DNA]</scope>
    <source>
        <strain evidence="2 3">SAG 2145</strain>
    </source>
</reference>
<keyword evidence="1" id="KW-0175">Coiled coil</keyword>
<comment type="caution">
    <text evidence="2">The sequence shown here is derived from an EMBL/GenBank/DDBJ whole genome shotgun (WGS) entry which is preliminary data.</text>
</comment>
<dbReference type="EMBL" id="JALJOS010000005">
    <property type="protein sequence ID" value="KAK9838860.1"/>
    <property type="molecule type" value="Genomic_DNA"/>
</dbReference>
<evidence type="ECO:0000256" key="1">
    <source>
        <dbReference type="SAM" id="Coils"/>
    </source>
</evidence>
<gene>
    <name evidence="2" type="ORF">WJX74_004693</name>
</gene>
<dbReference type="AlphaFoldDB" id="A0AAW1RXP9"/>
<evidence type="ECO:0000313" key="2">
    <source>
        <dbReference type="EMBL" id="KAK9838860.1"/>
    </source>
</evidence>
<keyword evidence="3" id="KW-1185">Reference proteome</keyword>
<name>A0AAW1RXP9_9CHLO</name>
<organism evidence="2 3">
    <name type="scientific">Apatococcus lobatus</name>
    <dbReference type="NCBI Taxonomy" id="904363"/>
    <lineage>
        <taxon>Eukaryota</taxon>
        <taxon>Viridiplantae</taxon>
        <taxon>Chlorophyta</taxon>
        <taxon>core chlorophytes</taxon>
        <taxon>Trebouxiophyceae</taxon>
        <taxon>Chlorellales</taxon>
        <taxon>Chlorellaceae</taxon>
        <taxon>Apatococcus</taxon>
    </lineage>
</organism>
<feature type="coiled-coil region" evidence="1">
    <location>
        <begin position="11"/>
        <end position="42"/>
    </location>
</feature>
<proteinExistence type="predicted"/>
<accession>A0AAW1RXP9</accession>
<dbReference type="Proteomes" id="UP001438707">
    <property type="component" value="Unassembled WGS sequence"/>
</dbReference>
<protein>
    <submittedName>
        <fullName evidence="2">Uncharacterized protein</fullName>
    </submittedName>
</protein>
<sequence>MLVSTFNATHQRQLEDQLENAQEQLLRQNVQLEASNKKLEAHQMQHLSPRHIALLPPMCGFWPFKNMCFRTTCKGMLTVLTRDCSREAQLEGQQAALKLRLKQALRLAKAPQTHVNTLTVADKAIALFDGLLEGEDLNVQEVIAVRNAMVVSTDLRQPMNLGDQLLHRSGLSNDVGQAMIDLLQEPEDVPCS</sequence>
<evidence type="ECO:0000313" key="3">
    <source>
        <dbReference type="Proteomes" id="UP001438707"/>
    </source>
</evidence>